<keyword evidence="10" id="KW-0735">Signal-anchor</keyword>
<dbReference type="PANTHER" id="PTHR32282:SF33">
    <property type="entry name" value="PEPTIDOGLYCAN GLYCOSYLTRANSFERASE"/>
    <property type="match status" value="1"/>
</dbReference>
<dbReference type="RefSeq" id="WP_349216808.1">
    <property type="nucleotide sequence ID" value="NZ_JBBMFA010000105.1"/>
</dbReference>
<keyword evidence="5" id="KW-0121">Carboxypeptidase</keyword>
<keyword evidence="20" id="KW-1185">Reference proteome</keyword>
<comment type="caution">
    <text evidence="19">The sequence shown here is derived from an EMBL/GenBank/DDBJ whole genome shotgun (WGS) entry which is preliminary data.</text>
</comment>
<keyword evidence="8 19" id="KW-0808">Transferase</keyword>
<reference evidence="19 20" key="1">
    <citation type="submission" date="2024-03" db="EMBL/GenBank/DDBJ databases">
        <title>Human intestinal bacterial collection.</title>
        <authorList>
            <person name="Pauvert C."/>
            <person name="Hitch T.C.A."/>
            <person name="Clavel T."/>
        </authorList>
    </citation>
    <scope>NUCLEOTIDE SEQUENCE [LARGE SCALE GENOMIC DNA]</scope>
    <source>
        <strain evidence="19 20">CLA-JM-H11</strain>
    </source>
</reference>
<organism evidence="19 20">
    <name type="scientific">Ruthenibacterium intestinale</name>
    <dbReference type="NCBI Taxonomy" id="3133163"/>
    <lineage>
        <taxon>Bacteria</taxon>
        <taxon>Bacillati</taxon>
        <taxon>Bacillota</taxon>
        <taxon>Clostridia</taxon>
        <taxon>Eubacteriales</taxon>
        <taxon>Oscillospiraceae</taxon>
        <taxon>Ruthenibacterium</taxon>
    </lineage>
</organism>
<evidence type="ECO:0000256" key="3">
    <source>
        <dbReference type="ARBA" id="ARBA00012448"/>
    </source>
</evidence>
<proteinExistence type="predicted"/>
<comment type="subcellular location">
    <subcellularLocation>
        <location evidence="2">Cell membrane</location>
        <topology evidence="2">Single-pass type II membrane protein</topology>
    </subcellularLocation>
</comment>
<dbReference type="EC" id="2.4.99.28" evidence="14"/>
<dbReference type="SUPFAM" id="SSF53955">
    <property type="entry name" value="Lysozyme-like"/>
    <property type="match status" value="1"/>
</dbReference>
<dbReference type="InterPro" id="IPR001460">
    <property type="entry name" value="PCN-bd_Tpept"/>
</dbReference>
<evidence type="ECO:0000256" key="11">
    <source>
        <dbReference type="ARBA" id="ARBA00023251"/>
    </source>
</evidence>
<comment type="function">
    <text evidence="1">Cell wall formation. Synthesis of cross-linked peptidoglycan from the lipid intermediates. The enzyme has a penicillin-insensitive transglycosylase N-terminal domain (formation of linear glycan strands) and a penicillin-sensitive transpeptidase C-terminal domain (cross-linking of the peptide subunits).</text>
</comment>
<comment type="catalytic activity">
    <reaction evidence="13">
        <text>Preferential cleavage: (Ac)2-L-Lys-D-Ala-|-D-Ala. Also transpeptidation of peptidyl-alanyl moieties that are N-acyl substituents of D-alanine.</text>
        <dbReference type="EC" id="3.4.16.4"/>
    </reaction>
</comment>
<dbReference type="InterPro" id="IPR012338">
    <property type="entry name" value="Beta-lactam/transpept-like"/>
</dbReference>
<keyword evidence="11" id="KW-0046">Antibiotic resistance</keyword>
<evidence type="ECO:0000256" key="2">
    <source>
        <dbReference type="ARBA" id="ARBA00004401"/>
    </source>
</evidence>
<keyword evidence="9" id="KW-0378">Hydrolase</keyword>
<name>A0ABV1GHT9_9FIRM</name>
<dbReference type="InterPro" id="IPR050396">
    <property type="entry name" value="Glycosyltr_51/Transpeptidase"/>
</dbReference>
<comment type="catalytic activity">
    <reaction evidence="15">
        <text>[GlcNAc-(1-&gt;4)-Mur2Ac(oyl-L-Ala-gamma-D-Glu-L-Lys-D-Ala-D-Ala)](n)-di-trans,octa-cis-undecaprenyl diphosphate + beta-D-GlcNAc-(1-&gt;4)-Mur2Ac(oyl-L-Ala-gamma-D-Glu-L-Lys-D-Ala-D-Ala)-di-trans,octa-cis-undecaprenyl diphosphate = [GlcNAc-(1-&gt;4)-Mur2Ac(oyl-L-Ala-gamma-D-Glu-L-Lys-D-Ala-D-Ala)](n+1)-di-trans,octa-cis-undecaprenyl diphosphate + di-trans,octa-cis-undecaprenyl diphosphate + H(+)</text>
        <dbReference type="Rhea" id="RHEA:23708"/>
        <dbReference type="Rhea" id="RHEA-COMP:9602"/>
        <dbReference type="Rhea" id="RHEA-COMP:9603"/>
        <dbReference type="ChEBI" id="CHEBI:15378"/>
        <dbReference type="ChEBI" id="CHEBI:58405"/>
        <dbReference type="ChEBI" id="CHEBI:60033"/>
        <dbReference type="ChEBI" id="CHEBI:78435"/>
        <dbReference type="EC" id="2.4.99.28"/>
    </reaction>
</comment>
<keyword evidence="7 19" id="KW-0328">Glycosyltransferase</keyword>
<sequence length="757" mass="84073">MRKKKKQSTAKRIWFGFLRFIAVCMCLGIIAVSIASVLLSMYVVKATANDDTLLDLENIAQSYTSIIYYKSTNAEGQDEWLEYQTLDSPDENRIWKDLDDISVNLQNAYIAIEDQDFREHKGVNFKRTVFAAINEIVHEVTGVWLRGSKQGASTINQQLVKNITDESASDGTAGYLRKIREIFRALSLDARYSKDMILEAYLNTLGLTGNIGGVEAGALRYFDKHAGDEDNIAEGKEPLTIAECATIAAITKNPTTYSPITNPEDHLVRRNKVISNMYEQGYITEEQRDEALAAPLVLAEKTTDENAAKQTNNSYFTDALIDEVITDLLAENPDNLPEEEWDRKAAENYFYTKGLKIYSTVVPELQAEMEDVFNRAEYWPAYEIEYDPGDGSEPYMTRTNASGVSINYKGELCAVVGGLGAKTADRTLNRAIDSVRQVGSTMKGVAAYPLAIEYGWADYSMTYIDAPVYEAGDMDDNGTVYKDPWPSNYSGTYTRQPVTVYEAIKQSLNTIAVRVGQSVGVDEMYSFATETLGITTLDPEYDKNLAPLVLGSMHYGMTAYELAGAYMMYGNGGQFTTLHSYTTVEDFRGNVILKKDITTVQAISEDTAYIMNRLLKGVLYDSGGTARGLMADDAGMESVGKTGTTNDNKDIWYVGLTPYYCSAFWFGYDESLPMSSYNPGRIKHPGASAWREIMDTVQADETKYPYKEWTMPDSVVKDSFCTVTGDKPAAGCPTATGYYKASEVDERTTCPGHGSTE</sequence>
<evidence type="ECO:0000256" key="14">
    <source>
        <dbReference type="ARBA" id="ARBA00044770"/>
    </source>
</evidence>
<feature type="domain" description="Glycosyl transferase family 51" evidence="18">
    <location>
        <begin position="89"/>
        <end position="277"/>
    </location>
</feature>
<dbReference type="Proteomes" id="UP001477672">
    <property type="component" value="Unassembled WGS sequence"/>
</dbReference>
<evidence type="ECO:0000256" key="6">
    <source>
        <dbReference type="ARBA" id="ARBA00022670"/>
    </source>
</evidence>
<keyword evidence="16" id="KW-0472">Membrane</keyword>
<evidence type="ECO:0000256" key="15">
    <source>
        <dbReference type="ARBA" id="ARBA00049902"/>
    </source>
</evidence>
<evidence type="ECO:0000256" key="7">
    <source>
        <dbReference type="ARBA" id="ARBA00022676"/>
    </source>
</evidence>
<evidence type="ECO:0000256" key="9">
    <source>
        <dbReference type="ARBA" id="ARBA00022801"/>
    </source>
</evidence>
<evidence type="ECO:0000259" key="17">
    <source>
        <dbReference type="Pfam" id="PF00905"/>
    </source>
</evidence>
<evidence type="ECO:0000256" key="5">
    <source>
        <dbReference type="ARBA" id="ARBA00022645"/>
    </source>
</evidence>
<evidence type="ECO:0000256" key="4">
    <source>
        <dbReference type="ARBA" id="ARBA00018638"/>
    </source>
</evidence>
<keyword evidence="16" id="KW-0812">Transmembrane</keyword>
<feature type="transmembrane region" description="Helical" evidence="16">
    <location>
        <begin position="20"/>
        <end position="44"/>
    </location>
</feature>
<dbReference type="InterPro" id="IPR023346">
    <property type="entry name" value="Lysozyme-like_dom_sf"/>
</dbReference>
<keyword evidence="6" id="KW-0645">Protease</keyword>
<evidence type="ECO:0000256" key="16">
    <source>
        <dbReference type="SAM" id="Phobius"/>
    </source>
</evidence>
<evidence type="ECO:0000313" key="20">
    <source>
        <dbReference type="Proteomes" id="UP001477672"/>
    </source>
</evidence>
<dbReference type="EMBL" id="JBBMFA010000105">
    <property type="protein sequence ID" value="MEQ2521296.1"/>
    <property type="molecule type" value="Genomic_DNA"/>
</dbReference>
<evidence type="ECO:0000256" key="8">
    <source>
        <dbReference type="ARBA" id="ARBA00022679"/>
    </source>
</evidence>
<keyword evidence="16" id="KW-1133">Transmembrane helix</keyword>
<evidence type="ECO:0000313" key="19">
    <source>
        <dbReference type="EMBL" id="MEQ2521296.1"/>
    </source>
</evidence>
<dbReference type="GO" id="GO:0016757">
    <property type="term" value="F:glycosyltransferase activity"/>
    <property type="evidence" value="ECO:0007669"/>
    <property type="project" value="UniProtKB-KW"/>
</dbReference>
<dbReference type="InterPro" id="IPR036950">
    <property type="entry name" value="PBP_transglycosylase"/>
</dbReference>
<evidence type="ECO:0000256" key="10">
    <source>
        <dbReference type="ARBA" id="ARBA00022968"/>
    </source>
</evidence>
<dbReference type="Gene3D" id="3.40.710.10">
    <property type="entry name" value="DD-peptidase/beta-lactamase superfamily"/>
    <property type="match status" value="1"/>
</dbReference>
<accession>A0ABV1GHT9</accession>
<dbReference type="InterPro" id="IPR001264">
    <property type="entry name" value="Glyco_trans_51"/>
</dbReference>
<dbReference type="Gene3D" id="1.10.3810.10">
    <property type="entry name" value="Biosynthetic peptidoglycan transglycosylase-like"/>
    <property type="match status" value="1"/>
</dbReference>
<gene>
    <name evidence="19" type="ORF">WMO24_12765</name>
</gene>
<dbReference type="PANTHER" id="PTHR32282">
    <property type="entry name" value="BINDING PROTEIN TRANSPEPTIDASE, PUTATIVE-RELATED"/>
    <property type="match status" value="1"/>
</dbReference>
<evidence type="ECO:0000256" key="12">
    <source>
        <dbReference type="ARBA" id="ARBA00023268"/>
    </source>
</evidence>
<dbReference type="Pfam" id="PF00905">
    <property type="entry name" value="Transpeptidase"/>
    <property type="match status" value="1"/>
</dbReference>
<dbReference type="Pfam" id="PF00912">
    <property type="entry name" value="Transgly"/>
    <property type="match status" value="1"/>
</dbReference>
<feature type="domain" description="Penicillin-binding protein transpeptidase" evidence="17">
    <location>
        <begin position="426"/>
        <end position="658"/>
    </location>
</feature>
<evidence type="ECO:0000259" key="18">
    <source>
        <dbReference type="Pfam" id="PF00912"/>
    </source>
</evidence>
<evidence type="ECO:0000256" key="13">
    <source>
        <dbReference type="ARBA" id="ARBA00034000"/>
    </source>
</evidence>
<dbReference type="SUPFAM" id="SSF56601">
    <property type="entry name" value="beta-lactamase/transpeptidase-like"/>
    <property type="match status" value="1"/>
</dbReference>
<dbReference type="EC" id="3.4.16.4" evidence="3"/>
<protein>
    <recommendedName>
        <fullName evidence="4">Penicillin-binding protein 1A</fullName>
        <ecNumber evidence="14">2.4.99.28</ecNumber>
        <ecNumber evidence="3">3.4.16.4</ecNumber>
    </recommendedName>
</protein>
<evidence type="ECO:0000256" key="1">
    <source>
        <dbReference type="ARBA" id="ARBA00002624"/>
    </source>
</evidence>
<keyword evidence="12" id="KW-0511">Multifunctional enzyme</keyword>